<keyword evidence="4" id="KW-0862">Zinc</keyword>
<keyword evidence="13" id="KW-1185">Reference proteome</keyword>
<dbReference type="InterPro" id="IPR006574">
    <property type="entry name" value="PRY"/>
</dbReference>
<dbReference type="CDD" id="cd13733">
    <property type="entry name" value="SPRY_PRY_C-I_1"/>
    <property type="match status" value="1"/>
</dbReference>
<keyword evidence="1" id="KW-0399">Innate immunity</keyword>
<dbReference type="InterPro" id="IPR003877">
    <property type="entry name" value="SPRY_dom"/>
</dbReference>
<feature type="domain" description="B box-type" evidence="10">
    <location>
        <begin position="179"/>
        <end position="215"/>
    </location>
</feature>
<comment type="caution">
    <text evidence="12">The sequence shown here is derived from an EMBL/GenBank/DDBJ whole genome shotgun (WGS) entry which is preliminary data.</text>
</comment>
<dbReference type="PROSITE" id="PS00518">
    <property type="entry name" value="ZF_RING_1"/>
    <property type="match status" value="1"/>
</dbReference>
<dbReference type="PANTHER" id="PTHR25465:SF32">
    <property type="entry name" value="BLOODTHIRSTY-RELATED GENE FAMILY, MEMBER 16 ISOFORM X1-RELATED"/>
    <property type="match status" value="1"/>
</dbReference>
<dbReference type="PROSITE" id="PS50188">
    <property type="entry name" value="B302_SPRY"/>
    <property type="match status" value="1"/>
</dbReference>
<dbReference type="Gene3D" id="4.10.830.40">
    <property type="match status" value="1"/>
</dbReference>
<evidence type="ECO:0000256" key="8">
    <source>
        <dbReference type="SAM" id="MobiDB-lite"/>
    </source>
</evidence>
<dbReference type="GO" id="GO:0045087">
    <property type="term" value="P:innate immune response"/>
    <property type="evidence" value="ECO:0007669"/>
    <property type="project" value="UniProtKB-KW"/>
</dbReference>
<dbReference type="CDD" id="cd19769">
    <property type="entry name" value="Bbox2_TRIM16-like"/>
    <property type="match status" value="1"/>
</dbReference>
<dbReference type="InterPro" id="IPR001841">
    <property type="entry name" value="Znf_RING"/>
</dbReference>
<dbReference type="Proteomes" id="UP000593565">
    <property type="component" value="Unassembled WGS sequence"/>
</dbReference>
<dbReference type="Gene3D" id="3.30.40.10">
    <property type="entry name" value="Zinc/RING finger domain, C3HC4 (zinc finger)"/>
    <property type="match status" value="1"/>
</dbReference>
<dbReference type="InterPro" id="IPR003879">
    <property type="entry name" value="Butyrophylin_SPRY"/>
</dbReference>
<dbReference type="PRINTS" id="PR01407">
    <property type="entry name" value="BUTYPHLNCDUF"/>
</dbReference>
<dbReference type="InterPro" id="IPR051051">
    <property type="entry name" value="E3_ubiq-ligase_TRIM/RNF"/>
</dbReference>
<evidence type="ECO:0000259" key="10">
    <source>
        <dbReference type="PROSITE" id="PS50119"/>
    </source>
</evidence>
<evidence type="ECO:0008006" key="14">
    <source>
        <dbReference type="Google" id="ProtNLM"/>
    </source>
</evidence>
<dbReference type="Pfam" id="PF13445">
    <property type="entry name" value="zf-RING_UBOX"/>
    <property type="match status" value="1"/>
</dbReference>
<evidence type="ECO:0000256" key="1">
    <source>
        <dbReference type="ARBA" id="ARBA00022588"/>
    </source>
</evidence>
<dbReference type="Pfam" id="PF13765">
    <property type="entry name" value="PRY"/>
    <property type="match status" value="1"/>
</dbReference>
<evidence type="ECO:0000256" key="4">
    <source>
        <dbReference type="ARBA" id="ARBA00022833"/>
    </source>
</evidence>
<evidence type="ECO:0000259" key="9">
    <source>
        <dbReference type="PROSITE" id="PS50089"/>
    </source>
</evidence>
<keyword evidence="5" id="KW-0391">Immunity</keyword>
<name>A0A7J6AMC1_AMEME</name>
<dbReference type="GO" id="GO:0005737">
    <property type="term" value="C:cytoplasm"/>
    <property type="evidence" value="ECO:0007669"/>
    <property type="project" value="UniProtKB-ARBA"/>
</dbReference>
<dbReference type="PANTHER" id="PTHR25465">
    <property type="entry name" value="B-BOX DOMAIN CONTAINING"/>
    <property type="match status" value="1"/>
</dbReference>
<dbReference type="InterPro" id="IPR027370">
    <property type="entry name" value="Znf-RING_euk"/>
</dbReference>
<evidence type="ECO:0000256" key="7">
    <source>
        <dbReference type="SAM" id="Coils"/>
    </source>
</evidence>
<evidence type="ECO:0000256" key="6">
    <source>
        <dbReference type="PROSITE-ProRule" id="PRU00024"/>
    </source>
</evidence>
<proteinExistence type="predicted"/>
<sequence>MNHTDLANALHNRLKKTRKEDMAESLSSQLRPGRRNRMGELVQGESSSLLTEEHLQCSICMDMFTDPVTTPCGHSFCNSCLTQSWNTRKHYYCPYCKEKFTKRPELKINITLREVADSFKKKTISDKSQILCDFCNDVKQKALKSCLDCGVVLCSSHLDLHNNVQRYKKHKLINAVENLEKYICQEHERPLELFCRDDQKCVCRFCTVTDYKNHNERKTQLGKTQKELQQMIQERLKKIQEINHSVELSKRNTEKEVFGSMEVFSALIRSIERSQAELLKVMEKKQKAAEKQAEGLIKELEQEIDELKRRDTELEQLSHTDDRRLLLQIYPSLCIAPHTKNWTEIRINTELSVEALRTTLSQLQKTLNEKLGVTLNKKLKEKVSTELKRIQQYAVDVTLDPDTANLYLILSDDGKQVTCGDTKQNLPDTPKRFTYYADVLGNQGFSSGRFYYEVQVSGNTEWDLGVVRESVNRKRKIESFKPQNGFWTVALRNGNEYEACDDPGISLSLREKPQKVGVFVDYDEGLVSFYDVEARSHIYSFTGQSFTEKLYPCFSPCLNDGGENSAPLIISRV</sequence>
<evidence type="ECO:0000256" key="5">
    <source>
        <dbReference type="ARBA" id="ARBA00022859"/>
    </source>
</evidence>
<feature type="coiled-coil region" evidence="7">
    <location>
        <begin position="271"/>
        <end position="320"/>
    </location>
</feature>
<evidence type="ECO:0000256" key="3">
    <source>
        <dbReference type="ARBA" id="ARBA00022771"/>
    </source>
</evidence>
<dbReference type="AlphaFoldDB" id="A0A7J6AMC1"/>
<dbReference type="InterPro" id="IPR013083">
    <property type="entry name" value="Znf_RING/FYVE/PHD"/>
</dbReference>
<dbReference type="PROSITE" id="PS50089">
    <property type="entry name" value="ZF_RING_2"/>
    <property type="match status" value="1"/>
</dbReference>
<dbReference type="SMART" id="SM00589">
    <property type="entry name" value="PRY"/>
    <property type="match status" value="1"/>
</dbReference>
<keyword evidence="2" id="KW-0479">Metal-binding</keyword>
<dbReference type="SUPFAM" id="SSF57850">
    <property type="entry name" value="RING/U-box"/>
    <property type="match status" value="1"/>
</dbReference>
<dbReference type="EMBL" id="JAAGNN010000010">
    <property type="protein sequence ID" value="KAF4083726.1"/>
    <property type="molecule type" value="Genomic_DNA"/>
</dbReference>
<dbReference type="FunFam" id="2.60.120.920:FF:000004">
    <property type="entry name" value="Butyrophilin subfamily 1 member A1"/>
    <property type="match status" value="1"/>
</dbReference>
<reference evidence="12 13" key="1">
    <citation type="submission" date="2020-02" db="EMBL/GenBank/DDBJ databases">
        <title>A chromosome-scale genome assembly of the black bullhead catfish (Ameiurus melas).</title>
        <authorList>
            <person name="Wen M."/>
            <person name="Zham M."/>
            <person name="Cabau C."/>
            <person name="Klopp C."/>
            <person name="Donnadieu C."/>
            <person name="Roques C."/>
            <person name="Bouchez O."/>
            <person name="Lampietro C."/>
            <person name="Jouanno E."/>
            <person name="Herpin A."/>
            <person name="Louis A."/>
            <person name="Berthelot C."/>
            <person name="Parey E."/>
            <person name="Roest-Crollius H."/>
            <person name="Braasch I."/>
            <person name="Postlethwait J."/>
            <person name="Robinson-Rechavi M."/>
            <person name="Echchiki A."/>
            <person name="Begum T."/>
            <person name="Montfort J."/>
            <person name="Schartl M."/>
            <person name="Bobe J."/>
            <person name="Guiguen Y."/>
        </authorList>
    </citation>
    <scope>NUCLEOTIDE SEQUENCE [LARGE SCALE GENOMIC DNA]</scope>
    <source>
        <strain evidence="12">M_S1</strain>
        <tissue evidence="12">Blood</tissue>
    </source>
</reference>
<gene>
    <name evidence="12" type="ORF">AMELA_G00119950</name>
</gene>
<dbReference type="InterPro" id="IPR013320">
    <property type="entry name" value="ConA-like_dom_sf"/>
</dbReference>
<dbReference type="Pfam" id="PF00643">
    <property type="entry name" value="zf-B_box"/>
    <property type="match status" value="1"/>
</dbReference>
<dbReference type="InterPro" id="IPR043136">
    <property type="entry name" value="B30.2/SPRY_sf"/>
</dbReference>
<accession>A0A7J6AMC1</accession>
<dbReference type="SUPFAM" id="SSF57845">
    <property type="entry name" value="B-box zinc-binding domain"/>
    <property type="match status" value="1"/>
</dbReference>
<dbReference type="Pfam" id="PF00622">
    <property type="entry name" value="SPRY"/>
    <property type="match status" value="1"/>
</dbReference>
<protein>
    <recommendedName>
        <fullName evidence="14">E3 ubiquitin-protein ligase TRIM39-like</fullName>
    </recommendedName>
</protein>
<feature type="domain" description="RING-type" evidence="9">
    <location>
        <begin position="57"/>
        <end position="97"/>
    </location>
</feature>
<evidence type="ECO:0000256" key="2">
    <source>
        <dbReference type="ARBA" id="ARBA00022723"/>
    </source>
</evidence>
<dbReference type="Pfam" id="PF25600">
    <property type="entry name" value="TRIM_CC"/>
    <property type="match status" value="1"/>
</dbReference>
<evidence type="ECO:0000313" key="13">
    <source>
        <dbReference type="Proteomes" id="UP000593565"/>
    </source>
</evidence>
<dbReference type="GO" id="GO:0008270">
    <property type="term" value="F:zinc ion binding"/>
    <property type="evidence" value="ECO:0007669"/>
    <property type="project" value="UniProtKB-KW"/>
</dbReference>
<dbReference type="Gene3D" id="2.60.120.920">
    <property type="match status" value="1"/>
</dbReference>
<dbReference type="SMART" id="SM00449">
    <property type="entry name" value="SPRY"/>
    <property type="match status" value="1"/>
</dbReference>
<keyword evidence="3 6" id="KW-0863">Zinc-finger</keyword>
<keyword evidence="7" id="KW-0175">Coiled coil</keyword>
<feature type="region of interest" description="Disordered" evidence="8">
    <location>
        <begin position="13"/>
        <end position="36"/>
    </location>
</feature>
<organism evidence="12 13">
    <name type="scientific">Ameiurus melas</name>
    <name type="common">Black bullhead</name>
    <name type="synonym">Silurus melas</name>
    <dbReference type="NCBI Taxonomy" id="219545"/>
    <lineage>
        <taxon>Eukaryota</taxon>
        <taxon>Metazoa</taxon>
        <taxon>Chordata</taxon>
        <taxon>Craniata</taxon>
        <taxon>Vertebrata</taxon>
        <taxon>Euteleostomi</taxon>
        <taxon>Actinopterygii</taxon>
        <taxon>Neopterygii</taxon>
        <taxon>Teleostei</taxon>
        <taxon>Ostariophysi</taxon>
        <taxon>Siluriformes</taxon>
        <taxon>Ictaluridae</taxon>
        <taxon>Ameiurus</taxon>
    </lineage>
</organism>
<dbReference type="SUPFAM" id="SSF49899">
    <property type="entry name" value="Concanavalin A-like lectins/glucanases"/>
    <property type="match status" value="1"/>
</dbReference>
<dbReference type="InterPro" id="IPR017907">
    <property type="entry name" value="Znf_RING_CS"/>
</dbReference>
<dbReference type="PROSITE" id="PS50119">
    <property type="entry name" value="ZF_BBOX"/>
    <property type="match status" value="1"/>
</dbReference>
<dbReference type="InterPro" id="IPR001870">
    <property type="entry name" value="B30.2/SPRY"/>
</dbReference>
<dbReference type="InterPro" id="IPR000315">
    <property type="entry name" value="Znf_B-box"/>
</dbReference>
<dbReference type="InterPro" id="IPR058030">
    <property type="entry name" value="TRIM8/14/16/25/29/45/65_CC"/>
</dbReference>
<evidence type="ECO:0000313" key="12">
    <source>
        <dbReference type="EMBL" id="KAF4083726.1"/>
    </source>
</evidence>
<dbReference type="Gene3D" id="3.30.160.60">
    <property type="entry name" value="Classic Zinc Finger"/>
    <property type="match status" value="1"/>
</dbReference>
<dbReference type="SMART" id="SM00184">
    <property type="entry name" value="RING"/>
    <property type="match status" value="1"/>
</dbReference>
<feature type="domain" description="B30.2/SPRY" evidence="11">
    <location>
        <begin position="377"/>
        <end position="573"/>
    </location>
</feature>
<evidence type="ECO:0000259" key="11">
    <source>
        <dbReference type="PROSITE" id="PS50188"/>
    </source>
</evidence>